<evidence type="ECO:0000313" key="2">
    <source>
        <dbReference type="Proteomes" id="UP001497512"/>
    </source>
</evidence>
<gene>
    <name evidence="1" type="ORF">CSSPTR1EN2_LOCUS12815</name>
</gene>
<sequence length="104" mass="11295">MADQVIDYRRIAVKGITALEQIGRFTIRVFVQVEGLCKQSMATQGDTTCCYLSVQDACETGCAAACERASQNANSSNAYQDCRQACLQACVRPDVGKFSTSILK</sequence>
<reference evidence="1" key="1">
    <citation type="submission" date="2024-02" db="EMBL/GenBank/DDBJ databases">
        <authorList>
            <consortium name="ELIXIR-Norway"/>
            <consortium name="Elixir Norway"/>
        </authorList>
    </citation>
    <scope>NUCLEOTIDE SEQUENCE</scope>
</reference>
<proteinExistence type="predicted"/>
<name>A0ABP0U8K6_9BRYO</name>
<accession>A0ABP0U8K6</accession>
<dbReference type="EMBL" id="OZ019894">
    <property type="protein sequence ID" value="CAK9215605.1"/>
    <property type="molecule type" value="Genomic_DNA"/>
</dbReference>
<protein>
    <submittedName>
        <fullName evidence="1">Uncharacterized protein</fullName>
    </submittedName>
</protein>
<keyword evidence="2" id="KW-1185">Reference proteome</keyword>
<dbReference type="Proteomes" id="UP001497512">
    <property type="component" value="Chromosome 2"/>
</dbReference>
<organism evidence="1 2">
    <name type="scientific">Sphagnum troendelagicum</name>
    <dbReference type="NCBI Taxonomy" id="128251"/>
    <lineage>
        <taxon>Eukaryota</taxon>
        <taxon>Viridiplantae</taxon>
        <taxon>Streptophyta</taxon>
        <taxon>Embryophyta</taxon>
        <taxon>Bryophyta</taxon>
        <taxon>Sphagnophytina</taxon>
        <taxon>Sphagnopsida</taxon>
        <taxon>Sphagnales</taxon>
        <taxon>Sphagnaceae</taxon>
        <taxon>Sphagnum</taxon>
    </lineage>
</organism>
<evidence type="ECO:0000313" key="1">
    <source>
        <dbReference type="EMBL" id="CAK9215605.1"/>
    </source>
</evidence>